<evidence type="ECO:0000313" key="11">
    <source>
        <dbReference type="EMBL" id="SDM15763.1"/>
    </source>
</evidence>
<keyword evidence="3" id="KW-0808">Transferase</keyword>
<keyword evidence="4 9" id="KW-0812">Transmembrane</keyword>
<feature type="domain" description="PLD phosphodiesterase" evidence="10">
    <location>
        <begin position="418"/>
        <end position="445"/>
    </location>
</feature>
<dbReference type="GO" id="GO:0008808">
    <property type="term" value="F:cardiolipin synthase activity"/>
    <property type="evidence" value="ECO:0007669"/>
    <property type="project" value="UniProtKB-UniRule"/>
</dbReference>
<evidence type="ECO:0000256" key="1">
    <source>
        <dbReference type="ARBA" id="ARBA00004236"/>
    </source>
</evidence>
<evidence type="ECO:0000256" key="4">
    <source>
        <dbReference type="ARBA" id="ARBA00022692"/>
    </source>
</evidence>
<keyword evidence="6 9" id="KW-1133">Transmembrane helix</keyword>
<comment type="subcellular location">
    <subcellularLocation>
        <location evidence="1">Cell membrane</location>
    </subcellularLocation>
</comment>
<dbReference type="Pfam" id="PF13091">
    <property type="entry name" value="PLDc_2"/>
    <property type="match status" value="2"/>
</dbReference>
<feature type="transmembrane region" description="Helical" evidence="9">
    <location>
        <begin position="64"/>
        <end position="85"/>
    </location>
</feature>
<evidence type="ECO:0000256" key="8">
    <source>
        <dbReference type="NCBIfam" id="TIGR04265"/>
    </source>
</evidence>
<dbReference type="STRING" id="392333.SAMN05660860_01947"/>
<evidence type="ECO:0000256" key="7">
    <source>
        <dbReference type="ARBA" id="ARBA00023136"/>
    </source>
</evidence>
<reference evidence="11 12" key="1">
    <citation type="submission" date="2016-10" db="EMBL/GenBank/DDBJ databases">
        <authorList>
            <person name="de Groot N.N."/>
        </authorList>
    </citation>
    <scope>NUCLEOTIDE SEQUENCE [LARGE SCALE GENOMIC DNA]</scope>
    <source>
        <strain evidence="11 12">DSM 17813</strain>
    </source>
</reference>
<dbReference type="Proteomes" id="UP000182146">
    <property type="component" value="Unassembled WGS sequence"/>
</dbReference>
<evidence type="ECO:0000259" key="10">
    <source>
        <dbReference type="PROSITE" id="PS50035"/>
    </source>
</evidence>
<dbReference type="CDD" id="cd09161">
    <property type="entry name" value="PLDc_PaCLS_like_2"/>
    <property type="match status" value="1"/>
</dbReference>
<evidence type="ECO:0000313" key="12">
    <source>
        <dbReference type="Proteomes" id="UP000182146"/>
    </source>
</evidence>
<dbReference type="NCBIfam" id="TIGR04265">
    <property type="entry name" value="bac_cardiolipin"/>
    <property type="match status" value="1"/>
</dbReference>
<dbReference type="SMART" id="SM00155">
    <property type="entry name" value="PLDc"/>
    <property type="match status" value="2"/>
</dbReference>
<evidence type="ECO:0000256" key="6">
    <source>
        <dbReference type="ARBA" id="ARBA00022989"/>
    </source>
</evidence>
<protein>
    <recommendedName>
        <fullName evidence="8">Cardiolipin synthase</fullName>
        <ecNumber evidence="8">2.7.8.-</ecNumber>
    </recommendedName>
</protein>
<evidence type="ECO:0000256" key="2">
    <source>
        <dbReference type="ARBA" id="ARBA00022475"/>
    </source>
</evidence>
<feature type="domain" description="PLD phosphodiesterase" evidence="10">
    <location>
        <begin position="242"/>
        <end position="269"/>
    </location>
</feature>
<evidence type="ECO:0000256" key="5">
    <source>
        <dbReference type="ARBA" id="ARBA00022737"/>
    </source>
</evidence>
<keyword evidence="5" id="KW-0677">Repeat</keyword>
<dbReference type="InterPro" id="IPR001736">
    <property type="entry name" value="PLipase_D/transphosphatidylase"/>
</dbReference>
<gene>
    <name evidence="11" type="ORF">SAMN05660860_01947</name>
</gene>
<organism evidence="11 12">
    <name type="scientific">Geoalkalibacter ferrihydriticus</name>
    <dbReference type="NCBI Taxonomy" id="392333"/>
    <lineage>
        <taxon>Bacteria</taxon>
        <taxon>Pseudomonadati</taxon>
        <taxon>Thermodesulfobacteriota</taxon>
        <taxon>Desulfuromonadia</taxon>
        <taxon>Desulfuromonadales</taxon>
        <taxon>Geoalkalibacteraceae</taxon>
        <taxon>Geoalkalibacter</taxon>
    </lineage>
</organism>
<dbReference type="InterPro" id="IPR025202">
    <property type="entry name" value="PLD-like_dom"/>
</dbReference>
<dbReference type="EC" id="2.7.8.-" evidence="8"/>
<dbReference type="SUPFAM" id="SSF56024">
    <property type="entry name" value="Phospholipase D/nuclease"/>
    <property type="match status" value="2"/>
</dbReference>
<keyword evidence="2" id="KW-1003">Cell membrane</keyword>
<dbReference type="EMBL" id="FNGU01000004">
    <property type="protein sequence ID" value="SDM15763.1"/>
    <property type="molecule type" value="Genomic_DNA"/>
</dbReference>
<dbReference type="CDD" id="cd09155">
    <property type="entry name" value="PLDc_PaCLS_like_1"/>
    <property type="match status" value="1"/>
</dbReference>
<dbReference type="PANTHER" id="PTHR21248:SF22">
    <property type="entry name" value="PHOSPHOLIPASE D"/>
    <property type="match status" value="1"/>
</dbReference>
<name>A0A1G9QXT9_9BACT</name>
<dbReference type="Gene3D" id="3.30.870.10">
    <property type="entry name" value="Endonuclease Chain A"/>
    <property type="match status" value="2"/>
</dbReference>
<evidence type="ECO:0000256" key="3">
    <source>
        <dbReference type="ARBA" id="ARBA00022679"/>
    </source>
</evidence>
<accession>A0A1G9QXT9</accession>
<keyword evidence="7 9" id="KW-0472">Membrane</keyword>
<dbReference type="AlphaFoldDB" id="A0A1G9QXT9"/>
<dbReference type="RefSeq" id="WP_200889277.1">
    <property type="nucleotide sequence ID" value="NZ_FNGU01000004.1"/>
</dbReference>
<dbReference type="PROSITE" id="PS50035">
    <property type="entry name" value="PLD"/>
    <property type="match status" value="2"/>
</dbReference>
<dbReference type="GO" id="GO:0005886">
    <property type="term" value="C:plasma membrane"/>
    <property type="evidence" value="ECO:0007669"/>
    <property type="project" value="UniProtKB-SubCell"/>
</dbReference>
<proteinExistence type="predicted"/>
<sequence>MNLTDKMHQLKFRATAYFAPFKQAIAYIRARQKRFFALFVTLAHIAGALTSVQAVMETRTAQGAIAWAVSLNTIPIAAVPAYWAFGRTKFQGYVKKRQEKIDETNPLVRHFIDLAREEQFLVSNRTRETPLLERLTNLPATVGNDVQLLRNGEEIFPSIFRGMEKAEDYLLVQFYIVRDDNLGRELQARLLAAAQRGVRVKFLYDEIGSYQLPRSYLDTLRESGVQVSAFNSTQGRANPFQINFRNHRKIVVVDGRHAWVGGANVGDEYLGLHPRLTPWVDAMVKVTGPAVQALQVPFLEDWFWASGEMLDLDWTPRAAPNGTSRTVFILPTGPADRFETCALYFLHSINSASHRLWIASPYFVPDEQIVSALQLAALRGVDVRILVPEDCDNRLVRLSGWSYVAALEKAGVKVYRYTNGFLHHKTMLLDNETSAVGTANFDNRSFRLNFEITLEVQDEEFAREVEEMLLQNFSESRLSSAQELEQRSFPFRLAVRVARLLAPIQ</sequence>
<dbReference type="InterPro" id="IPR022924">
    <property type="entry name" value="Cardiolipin_synthase"/>
</dbReference>
<dbReference type="GO" id="GO:0032049">
    <property type="term" value="P:cardiolipin biosynthetic process"/>
    <property type="evidence" value="ECO:0007669"/>
    <property type="project" value="UniProtKB-UniRule"/>
</dbReference>
<dbReference type="PANTHER" id="PTHR21248">
    <property type="entry name" value="CARDIOLIPIN SYNTHASE"/>
    <property type="match status" value="1"/>
</dbReference>
<evidence type="ECO:0000256" key="9">
    <source>
        <dbReference type="SAM" id="Phobius"/>
    </source>
</evidence>